<gene>
    <name evidence="2" type="ORF">BFL34_03106</name>
</gene>
<dbReference type="InterPro" id="IPR032710">
    <property type="entry name" value="NTF2-like_dom_sf"/>
</dbReference>
<comment type="caution">
    <text evidence="2">The sequence shown here is derived from an EMBL/GenBank/DDBJ whole genome shotgun (WGS) entry which is preliminary data.</text>
</comment>
<sequence length="151" mass="16486">MIYSRIVEAKVRSVFDRINAGDHMAMVDGLGDPFSYRFHGDHALGGRRSSRDAMIRWWRRVISVLPGVRFTIHDVIVRGGPGNTRIAVRATVTGPLPNGETYVNTVFQFMTLRWGAVTDVETVEDLQVLAHALDVVAASGNAEAAAPPITG</sequence>
<dbReference type="SUPFAM" id="SSF54427">
    <property type="entry name" value="NTF2-like"/>
    <property type="match status" value="1"/>
</dbReference>
<dbReference type="Gene3D" id="3.10.450.50">
    <property type="match status" value="1"/>
</dbReference>
<protein>
    <submittedName>
        <fullName evidence="2">SnoaL-like domain protein</fullName>
    </submittedName>
</protein>
<dbReference type="Pfam" id="PF12680">
    <property type="entry name" value="SnoaL_2"/>
    <property type="match status" value="1"/>
</dbReference>
<evidence type="ECO:0000259" key="1">
    <source>
        <dbReference type="Pfam" id="PF12680"/>
    </source>
</evidence>
<dbReference type="AlphaFoldDB" id="A0A251Y0U6"/>
<reference evidence="2 3" key="1">
    <citation type="submission" date="2016-08" db="EMBL/GenBank/DDBJ databases">
        <title>Genome sequence of Clavibacter michiganensis spp strain CFBP7494.</title>
        <authorList>
            <person name="Thapa S.P."/>
            <person name="Coaker G."/>
            <person name="Jacques M.-A."/>
        </authorList>
    </citation>
    <scope>NUCLEOTIDE SEQUENCE [LARGE SCALE GENOMIC DNA]</scope>
    <source>
        <strain evidence="2">CFBP7494</strain>
    </source>
</reference>
<evidence type="ECO:0000313" key="2">
    <source>
        <dbReference type="EMBL" id="OUE17855.1"/>
    </source>
</evidence>
<dbReference type="Proteomes" id="UP000194837">
    <property type="component" value="Unassembled WGS sequence"/>
</dbReference>
<feature type="domain" description="SnoaL-like" evidence="1">
    <location>
        <begin position="11"/>
        <end position="119"/>
    </location>
</feature>
<dbReference type="InterPro" id="IPR037401">
    <property type="entry name" value="SnoaL-like"/>
</dbReference>
<organism evidence="2 3">
    <name type="scientific">Clavibacter michiganensis</name>
    <dbReference type="NCBI Taxonomy" id="28447"/>
    <lineage>
        <taxon>Bacteria</taxon>
        <taxon>Bacillati</taxon>
        <taxon>Actinomycetota</taxon>
        <taxon>Actinomycetes</taxon>
        <taxon>Micrococcales</taxon>
        <taxon>Microbacteriaceae</taxon>
        <taxon>Clavibacter</taxon>
    </lineage>
</organism>
<proteinExistence type="predicted"/>
<accession>A0A251Y0U6</accession>
<dbReference type="EMBL" id="MDJW01000015">
    <property type="protein sequence ID" value="OUE17855.1"/>
    <property type="molecule type" value="Genomic_DNA"/>
</dbReference>
<name>A0A251Y0U6_9MICO</name>
<dbReference type="RefSeq" id="WP_086522663.1">
    <property type="nucleotide sequence ID" value="NZ_MDJW01000015.1"/>
</dbReference>
<evidence type="ECO:0000313" key="3">
    <source>
        <dbReference type="Proteomes" id="UP000194837"/>
    </source>
</evidence>